<protein>
    <submittedName>
        <fullName evidence="2">HAUS6</fullName>
    </submittedName>
</protein>
<comment type="caution">
    <text evidence="2">The sequence shown here is derived from an EMBL/GenBank/DDBJ whole genome shotgun (WGS) entry which is preliminary data.</text>
</comment>
<gene>
    <name evidence="2" type="ORF">SPHA_26064</name>
</gene>
<organism evidence="2 3">
    <name type="scientific">Acanthosepion pharaonis</name>
    <name type="common">Pharaoh cuttlefish</name>
    <name type="synonym">Sepia pharaonis</name>
    <dbReference type="NCBI Taxonomy" id="158019"/>
    <lineage>
        <taxon>Eukaryota</taxon>
        <taxon>Metazoa</taxon>
        <taxon>Spiralia</taxon>
        <taxon>Lophotrochozoa</taxon>
        <taxon>Mollusca</taxon>
        <taxon>Cephalopoda</taxon>
        <taxon>Coleoidea</taxon>
        <taxon>Decapodiformes</taxon>
        <taxon>Sepiida</taxon>
        <taxon>Sepiina</taxon>
        <taxon>Sepiidae</taxon>
        <taxon>Acanthosepion</taxon>
    </lineage>
</organism>
<dbReference type="AlphaFoldDB" id="A0A812BXP6"/>
<dbReference type="GO" id="GO:0070652">
    <property type="term" value="C:HAUS complex"/>
    <property type="evidence" value="ECO:0007669"/>
    <property type="project" value="InterPro"/>
</dbReference>
<dbReference type="PANTHER" id="PTHR16151">
    <property type="entry name" value="HAUS AUGMIN-LIKE COMPLEX SUBUNIT 6"/>
    <property type="match status" value="1"/>
</dbReference>
<reference evidence="2" key="1">
    <citation type="submission" date="2021-01" db="EMBL/GenBank/DDBJ databases">
        <authorList>
            <person name="Li R."/>
            <person name="Bekaert M."/>
        </authorList>
    </citation>
    <scope>NUCLEOTIDE SEQUENCE</scope>
    <source>
        <strain evidence="2">Farmed</strain>
    </source>
</reference>
<dbReference type="Pfam" id="PF14661">
    <property type="entry name" value="HAUS6_N"/>
    <property type="match status" value="1"/>
</dbReference>
<dbReference type="InterPro" id="IPR026797">
    <property type="entry name" value="HAUS_6"/>
</dbReference>
<evidence type="ECO:0000313" key="2">
    <source>
        <dbReference type="EMBL" id="CAE1248227.1"/>
    </source>
</evidence>
<dbReference type="PANTHER" id="PTHR16151:SF2">
    <property type="entry name" value="HAUS AUGMIN-LIKE COMPLEX SUBUNIT 6"/>
    <property type="match status" value="1"/>
</dbReference>
<evidence type="ECO:0000259" key="1">
    <source>
        <dbReference type="Pfam" id="PF14661"/>
    </source>
</evidence>
<dbReference type="OrthoDB" id="5575722at2759"/>
<dbReference type="GO" id="GO:0008017">
    <property type="term" value="F:microtubule binding"/>
    <property type="evidence" value="ECO:0007669"/>
    <property type="project" value="TreeGrafter"/>
</dbReference>
<feature type="domain" description="HAUS augmin-like complex subunit 6 N-terminal" evidence="1">
    <location>
        <begin position="41"/>
        <end position="280"/>
    </location>
</feature>
<keyword evidence="3" id="KW-1185">Reference proteome</keyword>
<dbReference type="EMBL" id="CAHIKZ030000996">
    <property type="protein sequence ID" value="CAE1248227.1"/>
    <property type="molecule type" value="Genomic_DNA"/>
</dbReference>
<dbReference type="GO" id="GO:1990498">
    <property type="term" value="C:mitotic spindle microtubule"/>
    <property type="evidence" value="ECO:0007669"/>
    <property type="project" value="TreeGrafter"/>
</dbReference>
<evidence type="ECO:0000313" key="3">
    <source>
        <dbReference type="Proteomes" id="UP000597762"/>
    </source>
</evidence>
<dbReference type="GO" id="GO:0051225">
    <property type="term" value="P:spindle assembly"/>
    <property type="evidence" value="ECO:0007669"/>
    <property type="project" value="InterPro"/>
</dbReference>
<sequence>MNIAKKTTGTHAQTRKEITNTAAGKKIQLEAKQYQRMRQSFFTNLLLLGFDKEANEKKDNVIYNEDTFVVANNKGALTVLHFLLNKLDPEECKTRFRGIWPVFDKKQEQSFRKETCSWLNKIALEDSEANFSRLNPSLFLSPGGYRFQLFLFQLSKYVMLKSLKRECVLFLGLTKESYLRCPVLKSQAPHLTEVQVKILKSATVRHMRSYVENVKQSLQVHSKWHEQVGDMVKNYRMLCKKVRAFERKEKQNTEEKETAEKWDGDKLVKDESLEKVREDWLKFRKTIDSQNEECEIIKSILQNLASHYKIDLKLINARIPDLLLRVQEHQIQERQIDNLYKEGKLNLVSLVQLLNLSLEMYYEKFKSAVLPTPKENIAPLQQKSGTHSNLLQNMQTLRENMKEQLHLLKTSVQKSAEKAEKKAIEQKLLPLEFTLNAPTPPRNFQLLCDRSVPVDSPLSDRRLPTEEIDTPEAAKKIQMAAKESALKMKDQKKVHSDSLQHQLSLLSPVDVCVEKKNKLPIKVSGCLSENKDSFDSTPQIRNHKSLDKASLRMQIRSLGVRANSKNGKMVKTGNKFRSKSVSDFSEKKGVEIWADQIVDHVMGVSDVVPQNITEALSMDAFKSRDKLARSPVKSTSFVKSFSTCHENIPEIEIDAGTPSSSSCQKSVNLSSVSSLTELYNSPVITSTDTKGNGCNVSSIVNTEQQSSQIGNNLDISLDAYLQLPSDHKGLNLDIFEDVPCPKMHFSDLNSGEDASDRMTLTDGASLSLLPSIQDLSKDCNSKDTSEQQDIDCSDYFTPLKFGLHLKRTSNLSFLEEKPAKSNQSSLLDTVLTTSMAASLKEPEEMIFEDEDPVFLVP</sequence>
<name>A0A812BXP6_ACAPH</name>
<dbReference type="Proteomes" id="UP000597762">
    <property type="component" value="Unassembled WGS sequence"/>
</dbReference>
<proteinExistence type="predicted"/>
<accession>A0A812BXP6</accession>
<dbReference type="InterPro" id="IPR028163">
    <property type="entry name" value="HAUS_6_N"/>
</dbReference>